<dbReference type="FunFam" id="3.40.225.10:FF:000009">
    <property type="entry name" value="Class II aldolase/adducin N-terminal"/>
    <property type="match status" value="1"/>
</dbReference>
<organism evidence="2 3">
    <name type="scientific">Mycena albidolilacea</name>
    <dbReference type="NCBI Taxonomy" id="1033008"/>
    <lineage>
        <taxon>Eukaryota</taxon>
        <taxon>Fungi</taxon>
        <taxon>Dikarya</taxon>
        <taxon>Basidiomycota</taxon>
        <taxon>Agaricomycotina</taxon>
        <taxon>Agaricomycetes</taxon>
        <taxon>Agaricomycetidae</taxon>
        <taxon>Agaricales</taxon>
        <taxon>Marasmiineae</taxon>
        <taxon>Mycenaceae</taxon>
        <taxon>Mycena</taxon>
    </lineage>
</organism>
<evidence type="ECO:0000313" key="2">
    <source>
        <dbReference type="EMBL" id="KAJ7309416.1"/>
    </source>
</evidence>
<dbReference type="SMART" id="SM01007">
    <property type="entry name" value="Aldolase_II"/>
    <property type="match status" value="1"/>
</dbReference>
<dbReference type="EMBL" id="JARIHO010000081">
    <property type="protein sequence ID" value="KAJ7309416.1"/>
    <property type="molecule type" value="Genomic_DNA"/>
</dbReference>
<keyword evidence="3" id="KW-1185">Reference proteome</keyword>
<name>A0AAD6Z635_9AGAR</name>
<dbReference type="Gene3D" id="3.40.225.10">
    <property type="entry name" value="Class II aldolase/adducin N-terminal domain"/>
    <property type="match status" value="1"/>
</dbReference>
<proteinExistence type="predicted"/>
<evidence type="ECO:0000259" key="1">
    <source>
        <dbReference type="SMART" id="SM01007"/>
    </source>
</evidence>
<dbReference type="SUPFAM" id="SSF53639">
    <property type="entry name" value="AraD/HMP-PK domain-like"/>
    <property type="match status" value="1"/>
</dbReference>
<dbReference type="InterPro" id="IPR001303">
    <property type="entry name" value="Aldolase_II/adducin_N"/>
</dbReference>
<comment type="caution">
    <text evidence="2">The sequence shown here is derived from an EMBL/GenBank/DDBJ whole genome shotgun (WGS) entry which is preliminary data.</text>
</comment>
<gene>
    <name evidence="2" type="ORF">DFH08DRAFT_927324</name>
</gene>
<dbReference type="GO" id="GO:0051015">
    <property type="term" value="F:actin filament binding"/>
    <property type="evidence" value="ECO:0007669"/>
    <property type="project" value="TreeGrafter"/>
</dbReference>
<dbReference type="PANTHER" id="PTHR10672:SF41">
    <property type="entry name" value="CLASS II ALDOLASE_ADDUCIN DOMAIN PROTEIN (AFU_ORTHOLOGUE AFUA_3G01330)"/>
    <property type="match status" value="1"/>
</dbReference>
<dbReference type="PANTHER" id="PTHR10672">
    <property type="entry name" value="ADDUCIN"/>
    <property type="match status" value="1"/>
</dbReference>
<dbReference type="InterPro" id="IPR036409">
    <property type="entry name" value="Aldolase_II/adducin_N_sf"/>
</dbReference>
<dbReference type="AlphaFoldDB" id="A0AAD6Z635"/>
<protein>
    <submittedName>
        <fullName evidence="2">Arad-like aldolase/epimerase</fullName>
    </submittedName>
</protein>
<dbReference type="NCBIfam" id="NF004855">
    <property type="entry name" value="PRK06208.1"/>
    <property type="match status" value="1"/>
</dbReference>
<dbReference type="InterPro" id="IPR051017">
    <property type="entry name" value="Aldolase-II_Adducin_sf"/>
</dbReference>
<reference evidence="2" key="1">
    <citation type="submission" date="2023-03" db="EMBL/GenBank/DDBJ databases">
        <title>Massive genome expansion in bonnet fungi (Mycena s.s.) driven by repeated elements and novel gene families across ecological guilds.</title>
        <authorList>
            <consortium name="Lawrence Berkeley National Laboratory"/>
            <person name="Harder C.B."/>
            <person name="Miyauchi S."/>
            <person name="Viragh M."/>
            <person name="Kuo A."/>
            <person name="Thoen E."/>
            <person name="Andreopoulos B."/>
            <person name="Lu D."/>
            <person name="Skrede I."/>
            <person name="Drula E."/>
            <person name="Henrissat B."/>
            <person name="Morin E."/>
            <person name="Kohler A."/>
            <person name="Barry K."/>
            <person name="LaButti K."/>
            <person name="Morin E."/>
            <person name="Salamov A."/>
            <person name="Lipzen A."/>
            <person name="Mereny Z."/>
            <person name="Hegedus B."/>
            <person name="Baldrian P."/>
            <person name="Stursova M."/>
            <person name="Weitz H."/>
            <person name="Taylor A."/>
            <person name="Grigoriev I.V."/>
            <person name="Nagy L.G."/>
            <person name="Martin F."/>
            <person name="Kauserud H."/>
        </authorList>
    </citation>
    <scope>NUCLEOTIDE SEQUENCE</scope>
    <source>
        <strain evidence="2">CBHHK002</strain>
    </source>
</reference>
<dbReference type="Proteomes" id="UP001218218">
    <property type="component" value="Unassembled WGS sequence"/>
</dbReference>
<evidence type="ECO:0000313" key="3">
    <source>
        <dbReference type="Proteomes" id="UP001218218"/>
    </source>
</evidence>
<sequence length="314" mass="34053">MSVIFTTRDRTSGYKSPSGRGNLTEIYIKAPESESQTSGTSRSSLAVAFHPPRPPVFATKLEEREFLKFRLAQALRIFGNRGYDEGVAGHITVRDPIRPDCFWVNPFGLHFKLIQPSDLLLVDHKGKILEESGQKDGPFRILNTAAFMIHSAIHTARPDVLCAAHSHSTYGKAFSALGKTLDPISQDACAFYNDHALYTQYNGIVLDEAEGLAITQALGSKKAAILQNHGLLVATASIEATLHFYVAMERACQVQLLADSAAAGTGGKTVLINAAQAAETGKTVGSQVAGWFSGSMEFMVLERDEGVRFKVPPK</sequence>
<dbReference type="GO" id="GO:0005856">
    <property type="term" value="C:cytoskeleton"/>
    <property type="evidence" value="ECO:0007669"/>
    <property type="project" value="TreeGrafter"/>
</dbReference>
<feature type="domain" description="Class II aldolase/adducin N-terminal" evidence="1">
    <location>
        <begin position="69"/>
        <end position="256"/>
    </location>
</feature>
<accession>A0AAD6Z635</accession>
<dbReference type="Pfam" id="PF00596">
    <property type="entry name" value="Aldolase_II"/>
    <property type="match status" value="1"/>
</dbReference>